<protein>
    <submittedName>
        <fullName evidence="3">Uncharacterized protein</fullName>
    </submittedName>
</protein>
<feature type="transmembrane region" description="Helical" evidence="2">
    <location>
        <begin position="292"/>
        <end position="314"/>
    </location>
</feature>
<feature type="transmembrane region" description="Helical" evidence="2">
    <location>
        <begin position="479"/>
        <end position="500"/>
    </location>
</feature>
<keyword evidence="2" id="KW-1133">Transmembrane helix</keyword>
<dbReference type="InterPro" id="IPR039966">
    <property type="entry name" value="C553.12c"/>
</dbReference>
<evidence type="ECO:0000313" key="3">
    <source>
        <dbReference type="EMBL" id="KKF92895.1"/>
    </source>
</evidence>
<proteinExistence type="predicted"/>
<dbReference type="PANTHER" id="PTHR40467:SF1">
    <property type="match status" value="1"/>
</dbReference>
<feature type="transmembrane region" description="Helical" evidence="2">
    <location>
        <begin position="326"/>
        <end position="349"/>
    </location>
</feature>
<feature type="transmembrane region" description="Helical" evidence="2">
    <location>
        <begin position="257"/>
        <end position="280"/>
    </location>
</feature>
<feature type="region of interest" description="Disordered" evidence="1">
    <location>
        <begin position="120"/>
        <end position="148"/>
    </location>
</feature>
<feature type="transmembrane region" description="Helical" evidence="2">
    <location>
        <begin position="439"/>
        <end position="459"/>
    </location>
</feature>
<dbReference type="PANTHER" id="PTHR40467">
    <property type="match status" value="1"/>
</dbReference>
<keyword evidence="2" id="KW-0472">Membrane</keyword>
<feature type="region of interest" description="Disordered" evidence="1">
    <location>
        <begin position="50"/>
        <end position="85"/>
    </location>
</feature>
<dbReference type="AlphaFoldDB" id="A0A0F8B0F7"/>
<feature type="compositionally biased region" description="Acidic residues" evidence="1">
    <location>
        <begin position="131"/>
        <end position="142"/>
    </location>
</feature>
<keyword evidence="4" id="KW-1185">Reference proteome</keyword>
<feature type="transmembrane region" description="Helical" evidence="2">
    <location>
        <begin position="634"/>
        <end position="658"/>
    </location>
</feature>
<comment type="caution">
    <text evidence="3">The sequence shown here is derived from an EMBL/GenBank/DDBJ whole genome shotgun (WGS) entry which is preliminary data.</text>
</comment>
<gene>
    <name evidence="3" type="ORF">CFO_g4742</name>
</gene>
<dbReference type="EMBL" id="LBBL01000305">
    <property type="protein sequence ID" value="KKF92895.1"/>
    <property type="molecule type" value="Genomic_DNA"/>
</dbReference>
<feature type="transmembrane region" description="Helical" evidence="2">
    <location>
        <begin position="594"/>
        <end position="614"/>
    </location>
</feature>
<sequence length="707" mass="80249">MPEFFLFTQGTDSAARYQPDSTPLLGRFRAVPPPQVEPPFRRAQLGLLASGRHPGSRRSNHCSSSNTNQSSANSNHHHTHTRSHSYYSIGRSASHARSMHDNLERGGSVHAGYGAIMIPDLEASDNSTSDSSDDSDADEEDNTGLSAMRSGPARRIVAWASSRLSRAVRRTRRKVVNLYIQPRQGTVKRAVNMWYGRYFVLVLLPALLAIVWCAIPIPQYDLPEADDSKHTDSAEKADPENLRLRPVHGAARVQANFWFFLCVFYGLYNLVALMWITKAFNIYNLNWWPQRLGFPLTLCLIAVIGTAAPILIYYRPETEFLTRHNTWWISWTFVIMAMPVMIAFMILTVNERHLGLRKSLSETQRIFTSSWWTGDQDTGGSFRVLASSGSSGRGHILHTDFFDDPSLKVAGNNRKHGRRRGLGSGDSVAIRRSWLPASFVRFIWFCMALTVGLSAYLIGEAYAEIYLRTLPHGSWETVIYVYSWVITVHLLDMLTGWILGVREGERVGSYPLSWIFKLYYMITYQTYVRALYARLRSPTQFLWLQLLSSSSVIILVPITMAQSFYQLLVALGLSTQSYAGYQKLCLRNVFIRFIAENASMVTFIGSVAVLHFGSNKDLYPYFAFDQADEPYTFQLTYISSLVTWACELAAASIVRLLIRYFYGIDVDLEGKMDLVVWPELIPTSAAVTLHVLQNMMFSIIRLQFKRR</sequence>
<name>A0A0F8B0F7_CERFI</name>
<evidence type="ECO:0000256" key="2">
    <source>
        <dbReference type="SAM" id="Phobius"/>
    </source>
</evidence>
<feature type="transmembrane region" description="Helical" evidence="2">
    <location>
        <begin position="552"/>
        <end position="573"/>
    </location>
</feature>
<dbReference type="OrthoDB" id="5541877at2759"/>
<evidence type="ECO:0000313" key="4">
    <source>
        <dbReference type="Proteomes" id="UP000034841"/>
    </source>
</evidence>
<evidence type="ECO:0000256" key="1">
    <source>
        <dbReference type="SAM" id="MobiDB-lite"/>
    </source>
</evidence>
<reference evidence="3 4" key="1">
    <citation type="submission" date="2015-04" db="EMBL/GenBank/DDBJ databases">
        <title>Genome sequence of Ceratocystis platani, a major pathogen of plane trees.</title>
        <authorList>
            <person name="Belbahri L."/>
        </authorList>
    </citation>
    <scope>NUCLEOTIDE SEQUENCE [LARGE SCALE GENOMIC DNA]</scope>
    <source>
        <strain evidence="3 4">CFO</strain>
    </source>
</reference>
<organism evidence="3 4">
    <name type="scientific">Ceratocystis fimbriata f. sp. platani</name>
    <dbReference type="NCBI Taxonomy" id="88771"/>
    <lineage>
        <taxon>Eukaryota</taxon>
        <taxon>Fungi</taxon>
        <taxon>Dikarya</taxon>
        <taxon>Ascomycota</taxon>
        <taxon>Pezizomycotina</taxon>
        <taxon>Sordariomycetes</taxon>
        <taxon>Hypocreomycetidae</taxon>
        <taxon>Microascales</taxon>
        <taxon>Ceratocystidaceae</taxon>
        <taxon>Ceratocystis</taxon>
    </lineage>
</organism>
<accession>A0A0F8B0F7</accession>
<feature type="compositionally biased region" description="Low complexity" evidence="1">
    <location>
        <begin position="61"/>
        <end position="74"/>
    </location>
</feature>
<dbReference type="Proteomes" id="UP000034841">
    <property type="component" value="Unassembled WGS sequence"/>
</dbReference>
<feature type="transmembrane region" description="Helical" evidence="2">
    <location>
        <begin position="198"/>
        <end position="217"/>
    </location>
</feature>
<keyword evidence="2" id="KW-0812">Transmembrane</keyword>